<evidence type="ECO:0000313" key="2">
    <source>
        <dbReference type="Proteomes" id="UP001549099"/>
    </source>
</evidence>
<comment type="caution">
    <text evidence="1">The sequence shown here is derived from an EMBL/GenBank/DDBJ whole genome shotgun (WGS) entry which is preliminary data.</text>
</comment>
<organism evidence="1 2">
    <name type="scientific">Bhargavaea ullalensis</name>
    <dbReference type="NCBI Taxonomy" id="1265685"/>
    <lineage>
        <taxon>Bacteria</taxon>
        <taxon>Bacillati</taxon>
        <taxon>Bacillota</taxon>
        <taxon>Bacilli</taxon>
        <taxon>Bacillales</taxon>
        <taxon>Caryophanaceae</taxon>
        <taxon>Bhargavaea</taxon>
    </lineage>
</organism>
<keyword evidence="2" id="KW-1185">Reference proteome</keyword>
<dbReference type="RefSeq" id="WP_354199516.1">
    <property type="nucleotide sequence ID" value="NZ_JBEPLW010000046.1"/>
</dbReference>
<proteinExistence type="predicted"/>
<sequence>MDWLWAWLAFSVAAGAFYESSQVKKENRKLRERIEMLENEVYK</sequence>
<accession>A0ABV2GFA8</accession>
<name>A0ABV2GFA8_9BACL</name>
<gene>
    <name evidence="1" type="ORF">ABID49_002909</name>
</gene>
<evidence type="ECO:0000313" key="1">
    <source>
        <dbReference type="EMBL" id="MET3576976.1"/>
    </source>
</evidence>
<evidence type="ECO:0008006" key="3">
    <source>
        <dbReference type="Google" id="ProtNLM"/>
    </source>
</evidence>
<dbReference type="Proteomes" id="UP001549099">
    <property type="component" value="Unassembled WGS sequence"/>
</dbReference>
<reference evidence="1 2" key="1">
    <citation type="submission" date="2024-06" db="EMBL/GenBank/DDBJ databases">
        <title>Genomic Encyclopedia of Type Strains, Phase IV (KMG-IV): sequencing the most valuable type-strain genomes for metagenomic binning, comparative biology and taxonomic classification.</title>
        <authorList>
            <person name="Goeker M."/>
        </authorList>
    </citation>
    <scope>NUCLEOTIDE SEQUENCE [LARGE SCALE GENOMIC DNA]</scope>
    <source>
        <strain evidence="1 2">DSM 26128</strain>
    </source>
</reference>
<protein>
    <recommendedName>
        <fullName evidence="3">Sporulation protein YhaL</fullName>
    </recommendedName>
</protein>
<dbReference type="EMBL" id="JBEPLW010000046">
    <property type="protein sequence ID" value="MET3576976.1"/>
    <property type="molecule type" value="Genomic_DNA"/>
</dbReference>